<comment type="caution">
    <text evidence="3">The sequence shown here is derived from an EMBL/GenBank/DDBJ whole genome shotgun (WGS) entry which is preliminary data.</text>
</comment>
<dbReference type="EMBL" id="JAHKNG010000017">
    <property type="protein sequence ID" value="MBU3030644.1"/>
    <property type="molecule type" value="Genomic_DNA"/>
</dbReference>
<accession>A0ABS6AJ70</accession>
<evidence type="ECO:0000259" key="2">
    <source>
        <dbReference type="Pfam" id="PF03328"/>
    </source>
</evidence>
<dbReference type="InterPro" id="IPR005000">
    <property type="entry name" value="Aldolase/citrate-lyase_domain"/>
</dbReference>
<evidence type="ECO:0000313" key="4">
    <source>
        <dbReference type="Proteomes" id="UP001166191"/>
    </source>
</evidence>
<dbReference type="Proteomes" id="UP001166191">
    <property type="component" value="Unassembled WGS sequence"/>
</dbReference>
<dbReference type="Pfam" id="PF03328">
    <property type="entry name" value="HpcH_HpaI"/>
    <property type="match status" value="1"/>
</dbReference>
<keyword evidence="4" id="KW-1185">Reference proteome</keyword>
<proteinExistence type="predicted"/>
<evidence type="ECO:0000256" key="1">
    <source>
        <dbReference type="ARBA" id="ARBA00022723"/>
    </source>
</evidence>
<evidence type="ECO:0000313" key="3">
    <source>
        <dbReference type="EMBL" id="MBU3030644.1"/>
    </source>
</evidence>
<reference evidence="3" key="1">
    <citation type="submission" date="2021-06" db="EMBL/GenBank/DDBJ databases">
        <title>Paracoccus bacterium XHP0099 sp. nov., isolated from the surface waters of the Yellow Sea.</title>
        <authorList>
            <person name="Xue H."/>
            <person name="Zhang D."/>
        </authorList>
    </citation>
    <scope>NUCLEOTIDE SEQUENCE</scope>
    <source>
        <strain evidence="3">XHP0099</strain>
    </source>
</reference>
<protein>
    <submittedName>
        <fullName evidence="3">2,4-dihydroxyhept-2-ene-1,7-dioic acid aldolase</fullName>
    </submittedName>
</protein>
<dbReference type="PANTHER" id="PTHR30502">
    <property type="entry name" value="2-KETO-3-DEOXY-L-RHAMNONATE ALDOLASE"/>
    <property type="match status" value="1"/>
</dbReference>
<feature type="domain" description="HpcH/HpaI aldolase/citrate lyase" evidence="2">
    <location>
        <begin position="23"/>
        <end position="241"/>
    </location>
</feature>
<gene>
    <name evidence="3" type="ORF">KNW02_11015</name>
</gene>
<sequence>MRLRTDDFRGHFTAGGKAVNGWCGLPSAVTAEIVARAGFDMLTIDMQHGLVDYQMMLTMLQAMSAVGAPILVRIPWNEPGIAMKCLDAGAAGIICPMVNTADDARALVAACRYAPLGRRSYGPVRAGALYPDYVARSGDLVQVFAMIETAEALANRDAIAAVEGLSGVYVGPADLGLSLGHEPTLTPEAPDVLAAIAAIRASAHAAGLLAGVHCGSGAMVRRMLAEGFDFASLSTDAGIFSRAIAAALAGAGAPQEGDDGRRP</sequence>
<dbReference type="InterPro" id="IPR050251">
    <property type="entry name" value="HpcH-HpaI_aldolase"/>
</dbReference>
<keyword evidence="1" id="KW-0479">Metal-binding</keyword>
<name>A0ABS6AJ70_9RHOB</name>
<organism evidence="3 4">
    <name type="scientific">Paracoccus marinaquae</name>
    <dbReference type="NCBI Taxonomy" id="2841926"/>
    <lineage>
        <taxon>Bacteria</taxon>
        <taxon>Pseudomonadati</taxon>
        <taxon>Pseudomonadota</taxon>
        <taxon>Alphaproteobacteria</taxon>
        <taxon>Rhodobacterales</taxon>
        <taxon>Paracoccaceae</taxon>
        <taxon>Paracoccus</taxon>
    </lineage>
</organism>
<dbReference type="RefSeq" id="WP_216033321.1">
    <property type="nucleotide sequence ID" value="NZ_JAHKNG010000017.1"/>
</dbReference>
<dbReference type="PANTHER" id="PTHR30502:SF0">
    <property type="entry name" value="PHOSPHOENOLPYRUVATE CARBOXYLASE FAMILY PROTEIN"/>
    <property type="match status" value="1"/>
</dbReference>